<organism evidence="13 14">
    <name type="scientific">Zingiber officinale</name>
    <name type="common">Ginger</name>
    <name type="synonym">Amomum zingiber</name>
    <dbReference type="NCBI Taxonomy" id="94328"/>
    <lineage>
        <taxon>Eukaryota</taxon>
        <taxon>Viridiplantae</taxon>
        <taxon>Streptophyta</taxon>
        <taxon>Embryophyta</taxon>
        <taxon>Tracheophyta</taxon>
        <taxon>Spermatophyta</taxon>
        <taxon>Magnoliopsida</taxon>
        <taxon>Liliopsida</taxon>
        <taxon>Zingiberales</taxon>
        <taxon>Zingiberaceae</taxon>
        <taxon>Zingiber</taxon>
    </lineage>
</organism>
<comment type="caution">
    <text evidence="13">The sequence shown here is derived from an EMBL/GenBank/DDBJ whole genome shotgun (WGS) entry which is preliminary data.</text>
</comment>
<evidence type="ECO:0000256" key="8">
    <source>
        <dbReference type="PROSITE-ProRule" id="PRU00108"/>
    </source>
</evidence>
<dbReference type="PRINTS" id="PR00031">
    <property type="entry name" value="HTHREPRESSR"/>
</dbReference>
<dbReference type="PROSITE" id="PS50071">
    <property type="entry name" value="HOMEOBOX_2"/>
    <property type="match status" value="1"/>
</dbReference>
<feature type="coiled-coil region" evidence="11">
    <location>
        <begin position="154"/>
        <end position="195"/>
    </location>
</feature>
<keyword evidence="14" id="KW-1185">Reference proteome</keyword>
<evidence type="ECO:0000313" key="14">
    <source>
        <dbReference type="Proteomes" id="UP000734854"/>
    </source>
</evidence>
<feature type="DNA-binding region" description="Homeobox" evidence="8">
    <location>
        <begin position="97"/>
        <end position="156"/>
    </location>
</feature>
<keyword evidence="5 10" id="KW-0804">Transcription</keyword>
<dbReference type="SMART" id="SM00389">
    <property type="entry name" value="HOX"/>
    <property type="match status" value="1"/>
</dbReference>
<dbReference type="FunFam" id="1.10.10.60:FF:000144">
    <property type="entry name" value="homeobox-leucine zipper protein ATHB-6-like"/>
    <property type="match status" value="1"/>
</dbReference>
<evidence type="ECO:0000256" key="10">
    <source>
        <dbReference type="RuleBase" id="RU369038"/>
    </source>
</evidence>
<keyword evidence="2 10" id="KW-0805">Transcription regulation</keyword>
<dbReference type="AlphaFoldDB" id="A0A8J5C7V6"/>
<accession>A0A8J5C7V6</accession>
<proteinExistence type="inferred from homology"/>
<dbReference type="PANTHER" id="PTHR24326">
    <property type="entry name" value="HOMEOBOX-LEUCINE ZIPPER PROTEIN"/>
    <property type="match status" value="1"/>
</dbReference>
<dbReference type="Pfam" id="PF02183">
    <property type="entry name" value="HALZ"/>
    <property type="match status" value="1"/>
</dbReference>
<keyword evidence="3 8" id="KW-0238">DNA-binding</keyword>
<evidence type="ECO:0000256" key="1">
    <source>
        <dbReference type="ARBA" id="ARBA00004123"/>
    </source>
</evidence>
<dbReference type="InterPro" id="IPR045224">
    <property type="entry name" value="HDZip_class_I_plant"/>
</dbReference>
<dbReference type="CDD" id="cd00086">
    <property type="entry name" value="homeodomain"/>
    <property type="match status" value="1"/>
</dbReference>
<dbReference type="InterPro" id="IPR009057">
    <property type="entry name" value="Homeodomain-like_sf"/>
</dbReference>
<evidence type="ECO:0000256" key="6">
    <source>
        <dbReference type="ARBA" id="ARBA00023242"/>
    </source>
</evidence>
<dbReference type="PROSITE" id="PS00027">
    <property type="entry name" value="HOMEOBOX_1"/>
    <property type="match status" value="1"/>
</dbReference>
<keyword evidence="11" id="KW-0175">Coiled coil</keyword>
<gene>
    <name evidence="13" type="ORF">ZIOFF_073931</name>
</gene>
<sequence>MDSGCLIFDSSFFSASSSSPGGRLILLGSANSGSEGNNFYLSFDELALDLGSDTTDECFFFCWSAVVGIAEEGRASKRRPFFTSPDEIYEEYYEVLPPEKKRRLTSEQIQMLERSFEEEDKLEPERKSELAKKLGLPPRQVAVWFQNRRARWKNQQVERDFDRLKASYDALLLDHDALLEDNNRLRSQVNLLLEKLQANEQGAVSGVTSLTPDDQAASSGNIIALNLSIQQKVDDLLSTGSGGNNAMDEVDAHHLVADSRQPLILPENYHCMGLRETGLHSDQDDVSDEGCNYYPGGAVTEYQKQEEAQLENWLDCVERILLP</sequence>
<keyword evidence="6 8" id="KW-0539">Nucleus</keyword>
<dbReference type="PANTHER" id="PTHR24326:SF497">
    <property type="entry name" value="HOMEOBOX-LEUCINE ZIPPER PROTEIN HAT5"/>
    <property type="match status" value="1"/>
</dbReference>
<dbReference type="GO" id="GO:0000981">
    <property type="term" value="F:DNA-binding transcription factor activity, RNA polymerase II-specific"/>
    <property type="evidence" value="ECO:0007669"/>
    <property type="project" value="UniProtKB-UniRule"/>
</dbReference>
<evidence type="ECO:0000313" key="13">
    <source>
        <dbReference type="EMBL" id="KAG6469225.1"/>
    </source>
</evidence>
<evidence type="ECO:0000256" key="9">
    <source>
        <dbReference type="RuleBase" id="RU000682"/>
    </source>
</evidence>
<evidence type="ECO:0000256" key="11">
    <source>
        <dbReference type="SAM" id="Coils"/>
    </source>
</evidence>
<dbReference type="GO" id="GO:0000976">
    <property type="term" value="F:transcription cis-regulatory region binding"/>
    <property type="evidence" value="ECO:0007669"/>
    <property type="project" value="UniProtKB-ARBA"/>
</dbReference>
<evidence type="ECO:0000256" key="7">
    <source>
        <dbReference type="ARBA" id="ARBA00025748"/>
    </source>
</evidence>
<name>A0A8J5C7V6_ZINOF</name>
<dbReference type="InterPro" id="IPR001356">
    <property type="entry name" value="HD"/>
</dbReference>
<protein>
    <recommendedName>
        <fullName evidence="10">Homeobox-leucine zipper protein</fullName>
    </recommendedName>
    <alternativeName>
        <fullName evidence="10">HD-ZIP protein</fullName>
    </alternativeName>
    <alternativeName>
        <fullName evidence="10">Homeodomain transcription factor</fullName>
    </alternativeName>
</protein>
<dbReference type="InterPro" id="IPR017970">
    <property type="entry name" value="Homeobox_CS"/>
</dbReference>
<comment type="function">
    <text evidence="10">Transcription factor.</text>
</comment>
<dbReference type="Gene3D" id="1.10.10.60">
    <property type="entry name" value="Homeodomain-like"/>
    <property type="match status" value="1"/>
</dbReference>
<comment type="subcellular location">
    <subcellularLocation>
        <location evidence="1 8 9">Nucleus</location>
    </subcellularLocation>
</comment>
<dbReference type="EMBL" id="JACMSC010000022">
    <property type="protein sequence ID" value="KAG6469225.1"/>
    <property type="molecule type" value="Genomic_DNA"/>
</dbReference>
<dbReference type="GO" id="GO:0005634">
    <property type="term" value="C:nucleus"/>
    <property type="evidence" value="ECO:0007669"/>
    <property type="project" value="UniProtKB-SubCell"/>
</dbReference>
<dbReference type="SUPFAM" id="SSF46689">
    <property type="entry name" value="Homeodomain-like"/>
    <property type="match status" value="1"/>
</dbReference>
<dbReference type="Proteomes" id="UP000734854">
    <property type="component" value="Unassembled WGS sequence"/>
</dbReference>
<feature type="domain" description="Homeobox" evidence="12">
    <location>
        <begin position="95"/>
        <end position="155"/>
    </location>
</feature>
<evidence type="ECO:0000256" key="2">
    <source>
        <dbReference type="ARBA" id="ARBA00023015"/>
    </source>
</evidence>
<evidence type="ECO:0000259" key="12">
    <source>
        <dbReference type="PROSITE" id="PS50071"/>
    </source>
</evidence>
<dbReference type="GO" id="GO:0045893">
    <property type="term" value="P:positive regulation of DNA-templated transcription"/>
    <property type="evidence" value="ECO:0007669"/>
    <property type="project" value="TreeGrafter"/>
</dbReference>
<dbReference type="Pfam" id="PF00046">
    <property type="entry name" value="Homeodomain"/>
    <property type="match status" value="1"/>
</dbReference>
<evidence type="ECO:0000256" key="4">
    <source>
        <dbReference type="ARBA" id="ARBA00023155"/>
    </source>
</evidence>
<dbReference type="InterPro" id="IPR003106">
    <property type="entry name" value="Leu_zip_homeo"/>
</dbReference>
<comment type="similarity">
    <text evidence="7 10">Belongs to the HD-ZIP homeobox family. Class I subfamily.</text>
</comment>
<reference evidence="13 14" key="1">
    <citation type="submission" date="2020-08" db="EMBL/GenBank/DDBJ databases">
        <title>Plant Genome Project.</title>
        <authorList>
            <person name="Zhang R.-G."/>
        </authorList>
    </citation>
    <scope>NUCLEOTIDE SEQUENCE [LARGE SCALE GENOMIC DNA]</scope>
    <source>
        <tissue evidence="13">Rhizome</tissue>
    </source>
</reference>
<dbReference type="InterPro" id="IPR000047">
    <property type="entry name" value="HTH_motif"/>
</dbReference>
<evidence type="ECO:0000256" key="3">
    <source>
        <dbReference type="ARBA" id="ARBA00023125"/>
    </source>
</evidence>
<evidence type="ECO:0000256" key="5">
    <source>
        <dbReference type="ARBA" id="ARBA00023163"/>
    </source>
</evidence>
<keyword evidence="4 8" id="KW-0371">Homeobox</keyword>